<feature type="domain" description="Trichome birefringence-like C-terminal" evidence="8">
    <location>
        <begin position="117"/>
        <end position="239"/>
    </location>
</feature>
<evidence type="ECO:0000313" key="10">
    <source>
        <dbReference type="EMBL" id="KAF2287337.1"/>
    </source>
</evidence>
<feature type="transmembrane region" description="Helical" evidence="7">
    <location>
        <begin position="12"/>
        <end position="31"/>
    </location>
</feature>
<dbReference type="InterPro" id="IPR025846">
    <property type="entry name" value="TBL_N"/>
</dbReference>
<dbReference type="PANTHER" id="PTHR32285">
    <property type="entry name" value="PROTEIN TRICHOME BIREFRINGENCE-LIKE 9-RELATED"/>
    <property type="match status" value="1"/>
</dbReference>
<organism evidence="10 11">
    <name type="scientific">Hevea brasiliensis</name>
    <name type="common">Para rubber tree</name>
    <name type="synonym">Siphonia brasiliensis</name>
    <dbReference type="NCBI Taxonomy" id="3981"/>
    <lineage>
        <taxon>Eukaryota</taxon>
        <taxon>Viridiplantae</taxon>
        <taxon>Streptophyta</taxon>
        <taxon>Embryophyta</taxon>
        <taxon>Tracheophyta</taxon>
        <taxon>Spermatophyta</taxon>
        <taxon>Magnoliopsida</taxon>
        <taxon>eudicotyledons</taxon>
        <taxon>Gunneridae</taxon>
        <taxon>Pentapetalae</taxon>
        <taxon>rosids</taxon>
        <taxon>fabids</taxon>
        <taxon>Malpighiales</taxon>
        <taxon>Euphorbiaceae</taxon>
        <taxon>Crotonoideae</taxon>
        <taxon>Micrandreae</taxon>
        <taxon>Hevea</taxon>
    </lineage>
</organism>
<evidence type="ECO:0000259" key="9">
    <source>
        <dbReference type="Pfam" id="PF14416"/>
    </source>
</evidence>
<dbReference type="GO" id="GO:0005794">
    <property type="term" value="C:Golgi apparatus"/>
    <property type="evidence" value="ECO:0007669"/>
    <property type="project" value="TreeGrafter"/>
</dbReference>
<protein>
    <submittedName>
        <fullName evidence="10">Uncharacterized protein</fullName>
    </submittedName>
</protein>
<evidence type="ECO:0000256" key="4">
    <source>
        <dbReference type="ARBA" id="ARBA00022968"/>
    </source>
</evidence>
<dbReference type="GO" id="GO:0016020">
    <property type="term" value="C:membrane"/>
    <property type="evidence" value="ECO:0007669"/>
    <property type="project" value="UniProtKB-SubCell"/>
</dbReference>
<keyword evidence="3 7" id="KW-0812">Transmembrane</keyword>
<comment type="caution">
    <text evidence="10">The sequence shown here is derived from an EMBL/GenBank/DDBJ whole genome shotgun (WGS) entry which is preliminary data.</text>
</comment>
<keyword evidence="11" id="KW-1185">Reference proteome</keyword>
<keyword evidence="4" id="KW-0735">Signal-anchor</keyword>
<dbReference type="Pfam" id="PF14416">
    <property type="entry name" value="PMR5N"/>
    <property type="match status" value="1"/>
</dbReference>
<comment type="similarity">
    <text evidence="2">Belongs to the PC-esterase family. TBL subfamily.</text>
</comment>
<comment type="subcellular location">
    <subcellularLocation>
        <location evidence="1">Membrane</location>
        <topology evidence="1">Single-pass membrane protein</topology>
    </subcellularLocation>
</comment>
<evidence type="ECO:0000313" key="11">
    <source>
        <dbReference type="Proteomes" id="UP000467840"/>
    </source>
</evidence>
<dbReference type="InterPro" id="IPR029962">
    <property type="entry name" value="TBL"/>
</dbReference>
<keyword evidence="6 7" id="KW-0472">Membrane</keyword>
<dbReference type="PANTHER" id="PTHR32285:SF217">
    <property type="entry name" value="PROTEIN TRICHOME BIREFRINGENCE-LIKE 31"/>
    <property type="match status" value="1"/>
</dbReference>
<proteinExistence type="inferred from homology"/>
<feature type="domain" description="Trichome birefringence-like C-terminal" evidence="8">
    <location>
        <begin position="246"/>
        <end position="347"/>
    </location>
</feature>
<evidence type="ECO:0000256" key="5">
    <source>
        <dbReference type="ARBA" id="ARBA00022989"/>
    </source>
</evidence>
<dbReference type="EMBL" id="JAAGAX010000017">
    <property type="protein sequence ID" value="KAF2287337.1"/>
    <property type="molecule type" value="Genomic_DNA"/>
</dbReference>
<evidence type="ECO:0000256" key="3">
    <source>
        <dbReference type="ARBA" id="ARBA00022692"/>
    </source>
</evidence>
<evidence type="ECO:0000259" key="8">
    <source>
        <dbReference type="Pfam" id="PF13839"/>
    </source>
</evidence>
<feature type="domain" description="Trichome birefringence-like N-terminal" evidence="9">
    <location>
        <begin position="63"/>
        <end position="115"/>
    </location>
</feature>
<evidence type="ECO:0000256" key="1">
    <source>
        <dbReference type="ARBA" id="ARBA00004167"/>
    </source>
</evidence>
<gene>
    <name evidence="10" type="ORF">GH714_039667</name>
</gene>
<keyword evidence="5 7" id="KW-1133">Transmembrane helix</keyword>
<evidence type="ECO:0000256" key="6">
    <source>
        <dbReference type="ARBA" id="ARBA00023136"/>
    </source>
</evidence>
<dbReference type="InterPro" id="IPR026057">
    <property type="entry name" value="TBL_C"/>
</dbReference>
<evidence type="ECO:0000256" key="2">
    <source>
        <dbReference type="ARBA" id="ARBA00007727"/>
    </source>
</evidence>
<name>A0A6A6KEW8_HEVBR</name>
<dbReference type="Proteomes" id="UP000467840">
    <property type="component" value="Chromosome 3"/>
</dbReference>
<dbReference type="AlphaFoldDB" id="A0A6A6KEW8"/>
<evidence type="ECO:0000256" key="7">
    <source>
        <dbReference type="SAM" id="Phobius"/>
    </source>
</evidence>
<sequence length="383" mass="44688">MIQPSLDRRIQSLFSVVLASILVLGTARLVLDILKSHNCRLYNGRQDREKPVFVLPKDRFEEGCNVFEGQWVWDNVSHPLYREESCPYLVKQTTCQRNGRPDSYYQNWRWKPNQCTLPRFDPLKLLDILRGKRLMFIGDSVQRGQFESMVCMVQSAIPDGKKSFHRIPPMKIFKAEEFNASIEYYWAPFIVESISDHATNHPVLKRLVNLDSIAKHGKSWEGVDVLVFESCVWWMHKPLINATLEWRPGSDENCFNESYPLKDHIGNGFKSPDHEDSCDVLQELKINVTFLNITQLSEYRKDAHTTIYGERRGKLLTTNRDRSKLFADCIHWCLPGVPDTWNEILYAYCTESSKFFVSSSTRKKKRKMLTIQENYGNFVIFLA</sequence>
<accession>A0A6A6KEW8</accession>
<reference evidence="10 11" key="1">
    <citation type="journal article" date="2020" name="Mol. Plant">
        <title>The Chromosome-Based Rubber Tree Genome Provides New Insights into Spurge Genome Evolution and Rubber Biosynthesis.</title>
        <authorList>
            <person name="Liu J."/>
            <person name="Shi C."/>
            <person name="Shi C.C."/>
            <person name="Li W."/>
            <person name="Zhang Q.J."/>
            <person name="Zhang Y."/>
            <person name="Li K."/>
            <person name="Lu H.F."/>
            <person name="Shi C."/>
            <person name="Zhu S.T."/>
            <person name="Xiao Z.Y."/>
            <person name="Nan H."/>
            <person name="Yue Y."/>
            <person name="Zhu X.G."/>
            <person name="Wu Y."/>
            <person name="Hong X.N."/>
            <person name="Fan G.Y."/>
            <person name="Tong Y."/>
            <person name="Zhang D."/>
            <person name="Mao C.L."/>
            <person name="Liu Y.L."/>
            <person name="Hao S.J."/>
            <person name="Liu W.Q."/>
            <person name="Lv M.Q."/>
            <person name="Zhang H.B."/>
            <person name="Liu Y."/>
            <person name="Hu-Tang G.R."/>
            <person name="Wang J.P."/>
            <person name="Wang J.H."/>
            <person name="Sun Y.H."/>
            <person name="Ni S.B."/>
            <person name="Chen W.B."/>
            <person name="Zhang X.C."/>
            <person name="Jiao Y.N."/>
            <person name="Eichler E.E."/>
            <person name="Li G.H."/>
            <person name="Liu X."/>
            <person name="Gao L.Z."/>
        </authorList>
    </citation>
    <scope>NUCLEOTIDE SEQUENCE [LARGE SCALE GENOMIC DNA]</scope>
    <source>
        <strain evidence="11">cv. GT1</strain>
        <tissue evidence="10">Leaf</tissue>
    </source>
</reference>
<dbReference type="Pfam" id="PF13839">
    <property type="entry name" value="PC-Esterase"/>
    <property type="match status" value="2"/>
</dbReference>
<dbReference type="GO" id="GO:0016413">
    <property type="term" value="F:O-acetyltransferase activity"/>
    <property type="evidence" value="ECO:0007669"/>
    <property type="project" value="InterPro"/>
</dbReference>